<evidence type="ECO:0000259" key="7">
    <source>
        <dbReference type="PROSITE" id="PS51208"/>
    </source>
</evidence>
<dbReference type="Pfam" id="PF00082">
    <property type="entry name" value="Peptidase_S8"/>
    <property type="match status" value="1"/>
</dbReference>
<dbReference type="PANTHER" id="PTHR42884">
    <property type="entry name" value="PROPROTEIN CONVERTASE SUBTILISIN/KEXIN-RELATED"/>
    <property type="match status" value="1"/>
</dbReference>
<feature type="active site" description="Charge relay system" evidence="5">
    <location>
        <position position="69"/>
    </location>
</feature>
<reference evidence="8 9" key="1">
    <citation type="submission" date="2015-09" db="EMBL/GenBank/DDBJ databases">
        <authorList>
            <person name="Jackson K.R."/>
            <person name="Lunt B.L."/>
            <person name="Fisher J.N.B."/>
            <person name="Gardner A.V."/>
            <person name="Bailey M.E."/>
            <person name="Deus L.M."/>
            <person name="Earl A.S."/>
            <person name="Gibby P.D."/>
            <person name="Hartmann K.A."/>
            <person name="Liu J.E."/>
            <person name="Manci A.M."/>
            <person name="Nielsen D.A."/>
            <person name="Solomon M.B."/>
            <person name="Breakwell D.P."/>
            <person name="Burnett S.H."/>
            <person name="Grose J.H."/>
        </authorList>
    </citation>
    <scope>NUCLEOTIDE SEQUENCE [LARGE SCALE GENOMIC DNA]</scope>
    <source>
        <strain evidence="8 9">2789STDY5608636</strain>
    </source>
</reference>
<comment type="similarity">
    <text evidence="5">Belongs to the peptidase S8 family.</text>
</comment>
<feature type="region of interest" description="Disordered" evidence="6">
    <location>
        <begin position="80"/>
        <end position="105"/>
    </location>
</feature>
<dbReference type="Pfam" id="PF12951">
    <property type="entry name" value="PATR"/>
    <property type="match status" value="1"/>
</dbReference>
<dbReference type="InterPro" id="IPR015500">
    <property type="entry name" value="Peptidase_S8_subtilisin-rel"/>
</dbReference>
<dbReference type="GO" id="GO:0016485">
    <property type="term" value="P:protein processing"/>
    <property type="evidence" value="ECO:0007669"/>
    <property type="project" value="TreeGrafter"/>
</dbReference>
<proteinExistence type="inferred from homology"/>
<dbReference type="SMART" id="SM00869">
    <property type="entry name" value="Autotransporter"/>
    <property type="match status" value="1"/>
</dbReference>
<dbReference type="InterPro" id="IPR013425">
    <property type="entry name" value="Autotrns_rpt"/>
</dbReference>
<dbReference type="InterPro" id="IPR005546">
    <property type="entry name" value="Autotransporte_beta"/>
</dbReference>
<dbReference type="GO" id="GO:0005886">
    <property type="term" value="C:plasma membrane"/>
    <property type="evidence" value="ECO:0007669"/>
    <property type="project" value="TreeGrafter"/>
</dbReference>
<dbReference type="InterPro" id="IPR036852">
    <property type="entry name" value="Peptidase_S8/S53_dom_sf"/>
</dbReference>
<dbReference type="Gene3D" id="3.40.50.200">
    <property type="entry name" value="Peptidase S8/S53 domain"/>
    <property type="match status" value="1"/>
</dbReference>
<dbReference type="RefSeq" id="WP_043206830.1">
    <property type="nucleotide sequence ID" value="NZ_CYTV01000005.1"/>
</dbReference>
<dbReference type="InterPro" id="IPR000209">
    <property type="entry name" value="Peptidase_S8/S53_dom"/>
</dbReference>
<keyword evidence="1 5" id="KW-0645">Protease</keyword>
<evidence type="ECO:0000256" key="3">
    <source>
        <dbReference type="ARBA" id="ARBA00022801"/>
    </source>
</evidence>
<dbReference type="PROSITE" id="PS51208">
    <property type="entry name" value="AUTOTRANSPORTER"/>
    <property type="match status" value="1"/>
</dbReference>
<dbReference type="Gene3D" id="2.40.128.130">
    <property type="entry name" value="Autotransporter beta-domain"/>
    <property type="match status" value="1"/>
</dbReference>
<dbReference type="SUPFAM" id="SSF103515">
    <property type="entry name" value="Autotransporter"/>
    <property type="match status" value="1"/>
</dbReference>
<dbReference type="NCBIfam" id="TIGR02601">
    <property type="entry name" value="autotrns_rpt"/>
    <property type="match status" value="1"/>
</dbReference>
<feature type="domain" description="Autotransporter" evidence="7">
    <location>
        <begin position="636"/>
        <end position="917"/>
    </location>
</feature>
<dbReference type="EMBL" id="CYTV01000005">
    <property type="protein sequence ID" value="CUI77008.1"/>
    <property type="molecule type" value="Genomic_DNA"/>
</dbReference>
<accession>A0A0J6F247</accession>
<sequence length="917" mass="96960">MPAVLPEVQQANVAAAPVPTAAYARPAPSAFSSRGSFNETHDRILNTVNLKTAHDAGILGSRVKVAVVDNGVSRNHNLLDVNTRHGGDYNANGAHTPADPARQGEHGSSVALVLAARSNASFRGGIAPNAELYSANIGTAHDLVSETAAFHAWNDLLGQGVKIFNNSFSSDGADGDQRVQAARDEYLQAADKSNTHIGKLDALVRRGALLIFAAGNGNAFSGRAYQEVGTFGRSPLTEPNLQKGLLVVTAVDQWGTLESWANRCGAAQQWCLAAGSTTYLPGVKAYDAYVLTIHKGTSLAAPQVTGAAVLVQQRFPWMDNDNLRTTLLTTAKDKGRPGVDSQYGWGLLDIGRAIEGPAQFPFGDFVAKVSGESVFGNDISGTGGLAIDGPGKLTLAGHNTYSGPTRIKAGTLDVLGSITSATTVEQQGTLVGTGSVGSVSNQGTVVIKEAGLTVNGNFTQSAQGRLVADIGSLLAVTGKASLAGQLHIQGIRPGYVVAEGSVHTLVQAAAIEGRFDTLTRSPGLLLHAQLDYQPQAVGLAVRRVGSVQAVAARLFSRSAPVAAAAQQLDAAMEELDALPQAQRAASAPADAISRLQHVQSRSALRDSLYSLSASTYANAAALNTLGQNDWMDRLQASLARTPGRAIAEYRHGRVHWRPEGLDGKQHGNGLLMGFTRALGPQLTLGAALTHDRGNWRESTASGSQDHARSTAPGIILGLRRQWDEGGFVHASLGYSRYRNRVTRHIMLDDVRQQASGSARGDIWQAGLGAGRRWQLGQGSAITPSAGMLLTYLRQAGFTEDNPSGLGVRAASLDRAVPTLWARLEGDHAIDDALALQWRLAMHHDARERQYAARSGFAGLERMHGVSGHWSVPRTRVSAQLGLQAQLAPGLQLGLRYTGQAAARWRDHQLGLGLSYRY</sequence>
<dbReference type="InterPro" id="IPR036709">
    <property type="entry name" value="Autotransporte_beta_dom_sf"/>
</dbReference>
<dbReference type="EC" id="3.4.21.-" evidence="8"/>
<dbReference type="PROSITE" id="PS00138">
    <property type="entry name" value="SUBTILASE_SER"/>
    <property type="match status" value="1"/>
</dbReference>
<evidence type="ECO:0000256" key="4">
    <source>
        <dbReference type="ARBA" id="ARBA00022825"/>
    </source>
</evidence>
<accession>A0A0M9I9D3</accession>
<keyword evidence="3 5" id="KW-0378">Hydrolase</keyword>
<dbReference type="GO" id="GO:0004252">
    <property type="term" value="F:serine-type endopeptidase activity"/>
    <property type="evidence" value="ECO:0007669"/>
    <property type="project" value="UniProtKB-UniRule"/>
</dbReference>
<organism evidence="8 9">
    <name type="scientific">Bordetella pseudohinzii</name>
    <dbReference type="NCBI Taxonomy" id="1331258"/>
    <lineage>
        <taxon>Bacteria</taxon>
        <taxon>Pseudomonadati</taxon>
        <taxon>Pseudomonadota</taxon>
        <taxon>Betaproteobacteria</taxon>
        <taxon>Burkholderiales</taxon>
        <taxon>Alcaligenaceae</taxon>
        <taxon>Bordetella</taxon>
    </lineage>
</organism>
<dbReference type="PANTHER" id="PTHR42884:SF14">
    <property type="entry name" value="NEUROENDOCRINE CONVERTASE 1"/>
    <property type="match status" value="1"/>
</dbReference>
<keyword evidence="4 5" id="KW-0720">Serine protease</keyword>
<evidence type="ECO:0000256" key="6">
    <source>
        <dbReference type="SAM" id="MobiDB-lite"/>
    </source>
</evidence>
<dbReference type="Proteomes" id="UP000053096">
    <property type="component" value="Unassembled WGS sequence"/>
</dbReference>
<feature type="active site" description="Charge relay system" evidence="5">
    <location>
        <position position="106"/>
    </location>
</feature>
<dbReference type="Pfam" id="PF03797">
    <property type="entry name" value="Autotransporter"/>
    <property type="match status" value="1"/>
</dbReference>
<evidence type="ECO:0000313" key="9">
    <source>
        <dbReference type="Proteomes" id="UP000053096"/>
    </source>
</evidence>
<dbReference type="AlphaFoldDB" id="A0A0J6F247"/>
<protein>
    <submittedName>
        <fullName evidence="8">Serotype-specific antigen 1</fullName>
        <ecNumber evidence="8">3.4.21.-</ecNumber>
    </submittedName>
</protein>
<dbReference type="CDD" id="cd04848">
    <property type="entry name" value="Peptidases_S8_Autotransporter_serine_protease_like"/>
    <property type="match status" value="1"/>
</dbReference>
<dbReference type="InterPro" id="IPR034061">
    <property type="entry name" value="Peptidases_S8_Autotransporter"/>
</dbReference>
<evidence type="ECO:0000256" key="1">
    <source>
        <dbReference type="ARBA" id="ARBA00022670"/>
    </source>
</evidence>
<dbReference type="InterPro" id="IPR023828">
    <property type="entry name" value="Peptidase_S8_Ser-AS"/>
</dbReference>
<dbReference type="PROSITE" id="PS51892">
    <property type="entry name" value="SUBTILASE"/>
    <property type="match status" value="1"/>
</dbReference>
<evidence type="ECO:0000313" key="8">
    <source>
        <dbReference type="EMBL" id="CUI77008.1"/>
    </source>
</evidence>
<name>A0A0J6F247_9BORD</name>
<keyword evidence="2" id="KW-0732">Signal</keyword>
<evidence type="ECO:0000256" key="2">
    <source>
        <dbReference type="ARBA" id="ARBA00022729"/>
    </source>
</evidence>
<evidence type="ECO:0000256" key="5">
    <source>
        <dbReference type="PROSITE-ProRule" id="PRU01240"/>
    </source>
</evidence>
<gene>
    <name evidence="8" type="primary">ssa1</name>
    <name evidence="8" type="ORF">ERS370011_02120</name>
</gene>
<dbReference type="PRINTS" id="PR00723">
    <property type="entry name" value="SUBTILISIN"/>
</dbReference>
<dbReference type="SUPFAM" id="SSF52743">
    <property type="entry name" value="Subtilisin-like"/>
    <property type="match status" value="1"/>
</dbReference>
<feature type="active site" description="Charge relay system" evidence="5">
    <location>
        <position position="298"/>
    </location>
</feature>